<dbReference type="SUPFAM" id="SSF51621">
    <property type="entry name" value="Phosphoenolpyruvate/pyruvate domain"/>
    <property type="match status" value="1"/>
</dbReference>
<evidence type="ECO:0000256" key="8">
    <source>
        <dbReference type="NCBIfam" id="TIGR01346"/>
    </source>
</evidence>
<feature type="binding site" evidence="10">
    <location>
        <begin position="199"/>
        <end position="200"/>
    </location>
    <ligand>
        <name>substrate</name>
    </ligand>
</feature>
<comment type="caution">
    <text evidence="12">The sequence shown here is derived from an EMBL/GenBank/DDBJ whole genome shotgun (WGS) entry which is preliminary data.</text>
</comment>
<dbReference type="HOGENOM" id="CLU_019214_2_0_9"/>
<dbReference type="InterPro" id="IPR018523">
    <property type="entry name" value="Isocitrate_lyase_ph_CS"/>
</dbReference>
<evidence type="ECO:0000256" key="10">
    <source>
        <dbReference type="PIRSR" id="PIRSR001362-2"/>
    </source>
</evidence>
<comment type="cofactor">
    <cofactor evidence="11">
        <name>Mg(2+)</name>
        <dbReference type="ChEBI" id="CHEBI:18420"/>
    </cofactor>
    <text evidence="11">Can also use Mn(2+) ion.</text>
</comment>
<dbReference type="EMBL" id="AFPZ01000025">
    <property type="protein sequence ID" value="EGQ27007.1"/>
    <property type="molecule type" value="Genomic_DNA"/>
</dbReference>
<dbReference type="GO" id="GO:0004451">
    <property type="term" value="F:isocitrate lyase activity"/>
    <property type="evidence" value="ECO:0007669"/>
    <property type="project" value="UniProtKB-UniRule"/>
</dbReference>
<dbReference type="InterPro" id="IPR039556">
    <property type="entry name" value="ICL/PEPM"/>
</dbReference>
<reference evidence="12 13" key="1">
    <citation type="submission" date="2011-04" db="EMBL/GenBank/DDBJ databases">
        <authorList>
            <person name="Muzny D."/>
            <person name="Qin X."/>
            <person name="Deng J."/>
            <person name="Jiang H."/>
            <person name="Liu Y."/>
            <person name="Qu J."/>
            <person name="Song X.-Z."/>
            <person name="Zhang L."/>
            <person name="Thornton R."/>
            <person name="Coyle M."/>
            <person name="Francisco L."/>
            <person name="Jackson L."/>
            <person name="Javaid M."/>
            <person name="Korchina V."/>
            <person name="Kovar C."/>
            <person name="Mata R."/>
            <person name="Mathew T."/>
            <person name="Ngo R."/>
            <person name="Nguyen L."/>
            <person name="Nguyen N."/>
            <person name="Okwuonu G."/>
            <person name="Ongeri F."/>
            <person name="Pham C."/>
            <person name="Simmons D."/>
            <person name="Wilczek-Boney K."/>
            <person name="Hale W."/>
            <person name="Jakkamsetti A."/>
            <person name="Pham P."/>
            <person name="Ruth R."/>
            <person name="San Lucas F."/>
            <person name="Warren J."/>
            <person name="Zhang J."/>
            <person name="Zhao Z."/>
            <person name="Zhou C."/>
            <person name="Zhu D."/>
            <person name="Lee S."/>
            <person name="Bess C."/>
            <person name="Blankenburg K."/>
            <person name="Forbes L."/>
            <person name="Fu Q."/>
            <person name="Gubbala S."/>
            <person name="Hirani K."/>
            <person name="Jayaseelan J.C."/>
            <person name="Lara F."/>
            <person name="Munidasa M."/>
            <person name="Palculict T."/>
            <person name="Patil S."/>
            <person name="Pu L.-L."/>
            <person name="Saada N."/>
            <person name="Tang L."/>
            <person name="Weissenberger G."/>
            <person name="Zhu Y."/>
            <person name="Hemphill L."/>
            <person name="Shang Y."/>
            <person name="Youmans B."/>
            <person name="Ayvaz T."/>
            <person name="Ross M."/>
            <person name="Santibanez J."/>
            <person name="Aqrawi P."/>
            <person name="Gross S."/>
            <person name="Joshi V."/>
            <person name="Fowler G."/>
            <person name="Nazareth L."/>
            <person name="Reid J."/>
            <person name="Worley K."/>
            <person name="Petrosino J."/>
            <person name="Highlander S."/>
            <person name="Gibbs R."/>
        </authorList>
    </citation>
    <scope>NUCLEOTIDE SEQUENCE [LARGE SCALE GENOMIC DNA]</scope>
    <source>
        <strain evidence="12 13">2681</strain>
    </source>
</reference>
<keyword evidence="4" id="KW-0329">Glyoxylate bypass</keyword>
<keyword evidence="6 12" id="KW-0456">Lyase</keyword>
<evidence type="ECO:0000256" key="3">
    <source>
        <dbReference type="ARBA" id="ARBA00012909"/>
    </source>
</evidence>
<dbReference type="AlphaFoldDB" id="F9DQF7"/>
<dbReference type="Pfam" id="PF00463">
    <property type="entry name" value="ICL"/>
    <property type="match status" value="1"/>
</dbReference>
<proteinExistence type="inferred from homology"/>
<evidence type="ECO:0000256" key="7">
    <source>
        <dbReference type="ARBA" id="ARBA00023531"/>
    </source>
</evidence>
<dbReference type="PANTHER" id="PTHR21631">
    <property type="entry name" value="ISOCITRATE LYASE/MALATE SYNTHASE"/>
    <property type="match status" value="1"/>
</dbReference>
<dbReference type="PANTHER" id="PTHR21631:SF3">
    <property type="entry name" value="BIFUNCTIONAL GLYOXYLATE CYCLE PROTEIN"/>
    <property type="match status" value="1"/>
</dbReference>
<dbReference type="EC" id="4.1.3.1" evidence="3 8"/>
<protein>
    <recommendedName>
        <fullName evidence="3 8">Isocitrate lyase</fullName>
        <ecNumber evidence="3 8">4.1.3.1</ecNumber>
    </recommendedName>
</protein>
<comment type="catalytic activity">
    <reaction evidence="7">
        <text>D-threo-isocitrate = glyoxylate + succinate</text>
        <dbReference type="Rhea" id="RHEA:13245"/>
        <dbReference type="ChEBI" id="CHEBI:15562"/>
        <dbReference type="ChEBI" id="CHEBI:30031"/>
        <dbReference type="ChEBI" id="CHEBI:36655"/>
        <dbReference type="EC" id="4.1.3.1"/>
    </reaction>
</comment>
<dbReference type="CDD" id="cd00377">
    <property type="entry name" value="ICL_PEPM"/>
    <property type="match status" value="1"/>
</dbReference>
<gene>
    <name evidence="12" type="primary">aceA</name>
    <name evidence="12" type="ORF">HMPREF9372_1037</name>
</gene>
<dbReference type="GO" id="GO:0006099">
    <property type="term" value="P:tricarboxylic acid cycle"/>
    <property type="evidence" value="ECO:0007669"/>
    <property type="project" value="UniProtKB-UniRule"/>
</dbReference>
<dbReference type="GO" id="GO:0046872">
    <property type="term" value="F:metal ion binding"/>
    <property type="evidence" value="ECO:0007669"/>
    <property type="project" value="UniProtKB-KW"/>
</dbReference>
<feature type="binding site" evidence="10">
    <location>
        <begin position="98"/>
        <end position="100"/>
    </location>
    <ligand>
        <name>substrate</name>
    </ligand>
</feature>
<dbReference type="PIRSF" id="PIRSF001362">
    <property type="entry name" value="Isocit_lyase"/>
    <property type="match status" value="1"/>
</dbReference>
<dbReference type="GO" id="GO:0006097">
    <property type="term" value="P:glyoxylate cycle"/>
    <property type="evidence" value="ECO:0007669"/>
    <property type="project" value="UniProtKB-KW"/>
</dbReference>
<dbReference type="NCBIfam" id="TIGR01346">
    <property type="entry name" value="isocit_lyase"/>
    <property type="match status" value="1"/>
</dbReference>
<accession>F9DQF7</accession>
<dbReference type="eggNOG" id="COG2224">
    <property type="taxonomic scope" value="Bacteria"/>
</dbReference>
<dbReference type="InterPro" id="IPR006254">
    <property type="entry name" value="Isocitrate_lyase"/>
</dbReference>
<evidence type="ECO:0000313" key="13">
    <source>
        <dbReference type="Proteomes" id="UP000005316"/>
    </source>
</evidence>
<evidence type="ECO:0000313" key="12">
    <source>
        <dbReference type="EMBL" id="EGQ27007.1"/>
    </source>
</evidence>
<evidence type="ECO:0000256" key="9">
    <source>
        <dbReference type="PIRSR" id="PIRSR001362-1"/>
    </source>
</evidence>
<sequence>MKNWEGVKNMSTRQEQIAQLERSWAEDSRWKGIKRNYTAEDVVKLRGSLLIQNTLAEKGAARLWKSLHEEDFINALGALTGNQAVQQVKAGLQAIYLSGWQVAADANLAGQMYPDQSLYPANSVPAVVKRINQALQRADQIDHAEGREDGFDWFAPIVADMEAGFGGPLNVFELMKGMIEAGAAGVHLEDQLASEKKCGHLGGKVLLPTQNAVRNLSAARLAADVLGVDTVIIARTDADAADMVTSDIDPVDAEFLTGERTPEGFYKSKPGIKQAIARGLAYAEYADLVWCETSHPSLEEAQEFADAIHAKFPEKMLAYNCSPSFNWKANLDDATIEKYQVELGKMGYKFQFVTLAGFHTLNHSMFELAHGYKTRGMGAYSELQQAEFDNEVKGYTATRHQREVGTGYFDEVAQVISEGQSSTTAMSGSTETAQF</sequence>
<evidence type="ECO:0000256" key="5">
    <source>
        <dbReference type="ARBA" id="ARBA00022532"/>
    </source>
</evidence>
<keyword evidence="11" id="KW-0460">Magnesium</keyword>
<dbReference type="InterPro" id="IPR015813">
    <property type="entry name" value="Pyrv/PenolPyrv_kinase-like_dom"/>
</dbReference>
<keyword evidence="11" id="KW-0479">Metal-binding</keyword>
<evidence type="ECO:0000256" key="1">
    <source>
        <dbReference type="ARBA" id="ARBA00004793"/>
    </source>
</evidence>
<feature type="binding site" evidence="11">
    <location>
        <position position="160"/>
    </location>
    <ligand>
        <name>Mg(2+)</name>
        <dbReference type="ChEBI" id="CHEBI:18420"/>
    </ligand>
</feature>
<comment type="pathway">
    <text evidence="1">Carbohydrate metabolism; glyoxylate cycle; (S)-malate from isocitrate: step 1/2.</text>
</comment>
<dbReference type="PROSITE" id="PS00161">
    <property type="entry name" value="ISOCITRATE_LYASE"/>
    <property type="match status" value="1"/>
</dbReference>
<dbReference type="STRING" id="759851.SAMN04244570_1624"/>
<organism evidence="12 13">
    <name type="scientific">Sporosarcina newyorkensis 2681</name>
    <dbReference type="NCBI Taxonomy" id="1027292"/>
    <lineage>
        <taxon>Bacteria</taxon>
        <taxon>Bacillati</taxon>
        <taxon>Bacillota</taxon>
        <taxon>Bacilli</taxon>
        <taxon>Bacillales</taxon>
        <taxon>Caryophanaceae</taxon>
        <taxon>Sporosarcina</taxon>
    </lineage>
</organism>
<comment type="similarity">
    <text evidence="2">Belongs to the isocitrate lyase/PEP mutase superfamily. Isocitrate lyase family.</text>
</comment>
<feature type="binding site" evidence="10">
    <location>
        <begin position="320"/>
        <end position="324"/>
    </location>
    <ligand>
        <name>substrate</name>
    </ligand>
</feature>
<evidence type="ECO:0000256" key="11">
    <source>
        <dbReference type="PIRSR" id="PIRSR001362-3"/>
    </source>
</evidence>
<evidence type="ECO:0000256" key="2">
    <source>
        <dbReference type="ARBA" id="ARBA00005704"/>
    </source>
</evidence>
<keyword evidence="5" id="KW-0816">Tricarboxylic acid cycle</keyword>
<feature type="active site" description="Proton acceptor" evidence="9">
    <location>
        <position position="198"/>
    </location>
</feature>
<dbReference type="NCBIfam" id="NF011645">
    <property type="entry name" value="PRK15063.1"/>
    <property type="match status" value="1"/>
</dbReference>
<feature type="binding site" evidence="10">
    <location>
        <position position="235"/>
    </location>
    <ligand>
        <name>substrate</name>
    </ligand>
</feature>
<dbReference type="InterPro" id="IPR040442">
    <property type="entry name" value="Pyrv_kinase-like_dom_sf"/>
</dbReference>
<dbReference type="FunFam" id="3.20.20.60:FF:000005">
    <property type="entry name" value="Isocitrate lyase"/>
    <property type="match status" value="1"/>
</dbReference>
<dbReference type="Proteomes" id="UP000005316">
    <property type="component" value="Unassembled WGS sequence"/>
</dbReference>
<feature type="binding site" evidence="10">
    <location>
        <position position="354"/>
    </location>
    <ligand>
        <name>substrate</name>
    </ligand>
</feature>
<dbReference type="Gene3D" id="3.20.20.60">
    <property type="entry name" value="Phosphoenolpyruvate-binding domains"/>
    <property type="match status" value="1"/>
</dbReference>
<evidence type="ECO:0000256" key="4">
    <source>
        <dbReference type="ARBA" id="ARBA00022435"/>
    </source>
</evidence>
<evidence type="ECO:0000256" key="6">
    <source>
        <dbReference type="ARBA" id="ARBA00023239"/>
    </source>
</evidence>
<name>F9DQF7_9BACL</name>